<dbReference type="EMBL" id="JAHLPM010000018">
    <property type="protein sequence ID" value="MBU5439695.1"/>
    <property type="molecule type" value="Genomic_DNA"/>
</dbReference>
<dbReference type="Pfam" id="PF02743">
    <property type="entry name" value="dCache_1"/>
    <property type="match status" value="1"/>
</dbReference>
<dbReference type="InterPro" id="IPR004089">
    <property type="entry name" value="MCPsignal_dom"/>
</dbReference>
<evidence type="ECO:0000256" key="6">
    <source>
        <dbReference type="ARBA" id="ARBA00023136"/>
    </source>
</evidence>
<comment type="subcellular location">
    <subcellularLocation>
        <location evidence="1">Cell membrane</location>
        <topology evidence="1">Multi-pass membrane protein</topology>
    </subcellularLocation>
</comment>
<keyword evidence="5 11" id="KW-1133">Transmembrane helix</keyword>
<evidence type="ECO:0000259" key="12">
    <source>
        <dbReference type="PROSITE" id="PS50111"/>
    </source>
</evidence>
<evidence type="ECO:0000256" key="8">
    <source>
        <dbReference type="ARBA" id="ARBA00029447"/>
    </source>
</evidence>
<sequence>MKSVKTYLVTILSALLFFICISLTFIFYKAASVELADNSKEYLAQMAISASRTVESRLDGEFKSLESIAEWEEIKDEKYSLDEKLEFIKEEKERINYIMLGIADLQGNLTTTEGEQINIKDRSYFDGALSSGRGISDPIVNRVNDSINIIYGVPIKEKDKIIGVLVAGRDGNELSSIVEDITFGETGRAFMINKEGTTIAHENKELVLHLDNDFKNVENDPRLAELVELKKQMVEGKAGFGEYKYEEGERILGFNPVKNTGWSVGIYVEKSEVLKDISKIRMIAIVLSLAAIAISLTVVFIVINKIMKPINSLDNNLGLIAKGDLSVQISEEYLKGENEFGRLARSEKNMVDSIREMISNIRHVGLDVDASSHNLSATSEEIAASSIEVATAVQGIAKGAEGQANNLVEMNNILDEFDENLNNMLEAVKNVDKSSKTIYENVADSDENMKDLVETIDNTTTTFQGFIKKIVGLGDSIIKIDKISDIINEISEQTNLLALNAAIEAARAGEAGRGFAVVSEEIRKLAEETKESIGNINDIVKQVNEEVGVINDSINSIDKEMNDQQNAAITTIELFKDITSSIRNIVYQINSISDSAENVREGKNVILSGVREVSSEAQEISASSEEIAASLEEVNAAIEEVTATAESLSNLTETMMEEIKRFKD</sequence>
<comment type="caution">
    <text evidence="14">The sequence shown here is derived from an EMBL/GenBank/DDBJ whole genome shotgun (WGS) entry which is preliminary data.</text>
</comment>
<proteinExistence type="inferred from homology"/>
<dbReference type="RefSeq" id="WP_216521485.1">
    <property type="nucleotide sequence ID" value="NZ_JAHLPM010000018.1"/>
</dbReference>
<evidence type="ECO:0000256" key="11">
    <source>
        <dbReference type="SAM" id="Phobius"/>
    </source>
</evidence>
<feature type="domain" description="HAMP" evidence="13">
    <location>
        <begin position="304"/>
        <end position="359"/>
    </location>
</feature>
<evidence type="ECO:0000313" key="15">
    <source>
        <dbReference type="Proteomes" id="UP000749471"/>
    </source>
</evidence>
<dbReference type="PROSITE" id="PS50111">
    <property type="entry name" value="CHEMOTAXIS_TRANSDUC_2"/>
    <property type="match status" value="1"/>
</dbReference>
<keyword evidence="15" id="KW-1185">Reference proteome</keyword>
<feature type="coiled-coil region" evidence="10">
    <location>
        <begin position="407"/>
        <end position="434"/>
    </location>
</feature>
<evidence type="ECO:0000256" key="5">
    <source>
        <dbReference type="ARBA" id="ARBA00022989"/>
    </source>
</evidence>
<name>A0ABS6E9U0_9FIRM</name>
<reference evidence="14 15" key="1">
    <citation type="submission" date="2021-06" db="EMBL/GenBank/DDBJ databases">
        <authorList>
            <person name="Sun Q."/>
            <person name="Li D."/>
        </authorList>
    </citation>
    <scope>NUCLEOTIDE SEQUENCE [LARGE SCALE GENOMIC DNA]</scope>
    <source>
        <strain evidence="14 15">MSJ-40</strain>
    </source>
</reference>
<evidence type="ECO:0000256" key="10">
    <source>
        <dbReference type="SAM" id="Coils"/>
    </source>
</evidence>
<evidence type="ECO:0000256" key="1">
    <source>
        <dbReference type="ARBA" id="ARBA00004651"/>
    </source>
</evidence>
<dbReference type="CDD" id="cd12914">
    <property type="entry name" value="PDC1_DGC_like"/>
    <property type="match status" value="1"/>
</dbReference>
<gene>
    <name evidence="14" type="ORF">KQI42_16895</name>
</gene>
<feature type="transmembrane region" description="Helical" evidence="11">
    <location>
        <begin position="6"/>
        <end position="28"/>
    </location>
</feature>
<evidence type="ECO:0000256" key="3">
    <source>
        <dbReference type="ARBA" id="ARBA00022500"/>
    </source>
</evidence>
<evidence type="ECO:0000256" key="9">
    <source>
        <dbReference type="PROSITE-ProRule" id="PRU00284"/>
    </source>
</evidence>
<keyword evidence="7 9" id="KW-0807">Transducer</keyword>
<keyword evidence="2" id="KW-1003">Cell membrane</keyword>
<keyword evidence="6 11" id="KW-0472">Membrane</keyword>
<feature type="transmembrane region" description="Helical" evidence="11">
    <location>
        <begin position="280"/>
        <end position="303"/>
    </location>
</feature>
<dbReference type="InterPro" id="IPR003660">
    <property type="entry name" value="HAMP_dom"/>
</dbReference>
<evidence type="ECO:0000259" key="13">
    <source>
        <dbReference type="PROSITE" id="PS50885"/>
    </source>
</evidence>
<keyword evidence="4 11" id="KW-0812">Transmembrane</keyword>
<evidence type="ECO:0000313" key="14">
    <source>
        <dbReference type="EMBL" id="MBU5439695.1"/>
    </source>
</evidence>
<dbReference type="CDD" id="cd12912">
    <property type="entry name" value="PDC2_MCP_like"/>
    <property type="match status" value="1"/>
</dbReference>
<dbReference type="SMART" id="SM00304">
    <property type="entry name" value="HAMP"/>
    <property type="match status" value="2"/>
</dbReference>
<evidence type="ECO:0000256" key="7">
    <source>
        <dbReference type="ARBA" id="ARBA00023224"/>
    </source>
</evidence>
<accession>A0ABS6E9U0</accession>
<dbReference type="InterPro" id="IPR033479">
    <property type="entry name" value="dCache_1"/>
</dbReference>
<dbReference type="PANTHER" id="PTHR32089:SF112">
    <property type="entry name" value="LYSOZYME-LIKE PROTEIN-RELATED"/>
    <property type="match status" value="1"/>
</dbReference>
<evidence type="ECO:0000256" key="2">
    <source>
        <dbReference type="ARBA" id="ARBA00022475"/>
    </source>
</evidence>
<dbReference type="PANTHER" id="PTHR32089">
    <property type="entry name" value="METHYL-ACCEPTING CHEMOTAXIS PROTEIN MCPB"/>
    <property type="match status" value="1"/>
</dbReference>
<dbReference type="SMART" id="SM00283">
    <property type="entry name" value="MA"/>
    <property type="match status" value="1"/>
</dbReference>
<dbReference type="CDD" id="cd06225">
    <property type="entry name" value="HAMP"/>
    <property type="match status" value="1"/>
</dbReference>
<feature type="domain" description="Methyl-accepting transducer" evidence="12">
    <location>
        <begin position="378"/>
        <end position="635"/>
    </location>
</feature>
<evidence type="ECO:0000256" key="4">
    <source>
        <dbReference type="ARBA" id="ARBA00022692"/>
    </source>
</evidence>
<dbReference type="Pfam" id="PF00015">
    <property type="entry name" value="MCPsignal"/>
    <property type="match status" value="1"/>
</dbReference>
<organism evidence="14 15">
    <name type="scientific">Tissierella simiarum</name>
    <dbReference type="NCBI Taxonomy" id="2841534"/>
    <lineage>
        <taxon>Bacteria</taxon>
        <taxon>Bacillati</taxon>
        <taxon>Bacillota</taxon>
        <taxon>Tissierellia</taxon>
        <taxon>Tissierellales</taxon>
        <taxon>Tissierellaceae</taxon>
        <taxon>Tissierella</taxon>
    </lineage>
</organism>
<keyword evidence="10" id="KW-0175">Coiled coil</keyword>
<dbReference type="Proteomes" id="UP000749471">
    <property type="component" value="Unassembled WGS sequence"/>
</dbReference>
<keyword evidence="3" id="KW-0145">Chemotaxis</keyword>
<comment type="similarity">
    <text evidence="8">Belongs to the methyl-accepting chemotaxis (MCP) protein family.</text>
</comment>
<protein>
    <submittedName>
        <fullName evidence="14">Methyl-accepting chemotaxis protein</fullName>
    </submittedName>
</protein>
<dbReference type="PROSITE" id="PS50885">
    <property type="entry name" value="HAMP"/>
    <property type="match status" value="1"/>
</dbReference>